<reference evidence="3" key="1">
    <citation type="journal article" date="2016" name="Nature">
        <title>The genome of the seagrass Zostera marina reveals angiosperm adaptation to the sea.</title>
        <authorList>
            <person name="Olsen J.L."/>
            <person name="Rouze P."/>
            <person name="Verhelst B."/>
            <person name="Lin Y.-C."/>
            <person name="Bayer T."/>
            <person name="Collen J."/>
            <person name="Dattolo E."/>
            <person name="De Paoli E."/>
            <person name="Dittami S."/>
            <person name="Maumus F."/>
            <person name="Michel G."/>
            <person name="Kersting A."/>
            <person name="Lauritano C."/>
            <person name="Lohaus R."/>
            <person name="Toepel M."/>
            <person name="Tonon T."/>
            <person name="Vanneste K."/>
            <person name="Amirebrahimi M."/>
            <person name="Brakel J."/>
            <person name="Bostroem C."/>
            <person name="Chovatia M."/>
            <person name="Grimwood J."/>
            <person name="Jenkins J.W."/>
            <person name="Jueterbock A."/>
            <person name="Mraz A."/>
            <person name="Stam W.T."/>
            <person name="Tice H."/>
            <person name="Bornberg-Bauer E."/>
            <person name="Green P.J."/>
            <person name="Pearson G.A."/>
            <person name="Procaccini G."/>
            <person name="Duarte C.M."/>
            <person name="Schmutz J."/>
            <person name="Reusch T.B.H."/>
            <person name="Van de Peer Y."/>
        </authorList>
    </citation>
    <scope>NUCLEOTIDE SEQUENCE [LARGE SCALE GENOMIC DNA]</scope>
    <source>
        <strain evidence="3">cv. Finnish</strain>
    </source>
</reference>
<dbReference type="PANTHER" id="PTHR47718:SF7">
    <property type="entry name" value="PROTEIN FAR1-RELATED SEQUENCE"/>
    <property type="match status" value="1"/>
</dbReference>
<evidence type="ECO:0000313" key="2">
    <source>
        <dbReference type="EMBL" id="KMZ66328.1"/>
    </source>
</evidence>
<dbReference type="EMBL" id="LFYR01000981">
    <property type="protein sequence ID" value="KMZ66328.1"/>
    <property type="molecule type" value="Genomic_DNA"/>
</dbReference>
<protein>
    <submittedName>
        <fullName evidence="2">Uncharacterized protein</fullName>
    </submittedName>
</protein>
<feature type="compositionally biased region" description="Basic and acidic residues" evidence="1">
    <location>
        <begin position="212"/>
        <end position="224"/>
    </location>
</feature>
<accession>A0A0K9PB56</accession>
<gene>
    <name evidence="2" type="ORF">ZOSMA_2G03450</name>
</gene>
<evidence type="ECO:0000313" key="3">
    <source>
        <dbReference type="Proteomes" id="UP000036987"/>
    </source>
</evidence>
<dbReference type="Proteomes" id="UP000036987">
    <property type="component" value="Unassembled WGS sequence"/>
</dbReference>
<proteinExistence type="predicted"/>
<dbReference type="AlphaFoldDB" id="A0A0K9PB56"/>
<evidence type="ECO:0000256" key="1">
    <source>
        <dbReference type="SAM" id="MobiDB-lite"/>
    </source>
</evidence>
<feature type="region of interest" description="Disordered" evidence="1">
    <location>
        <begin position="192"/>
        <end position="224"/>
    </location>
</feature>
<comment type="caution">
    <text evidence="2">The sequence shown here is derived from an EMBL/GenBank/DDBJ whole genome shotgun (WGS) entry which is preliminary data.</text>
</comment>
<sequence>MQLDIRNMSRDDHVDLKNYGVDLLVEEFEMKKSVQPDFFYFIVKDSIGRLKHVFLGSFYNDTTFKLSGNAVTFNTTYKTNVYSLIFGMFCEAHRLQLEWIVAVATVEECVAPAEVPPRAGGRGRGVVPPVLWEPEMVAPLSIDCSEYIGSQNRRIPRRRRSGYPLAEPIGPSGIPYMLASLIVEGVGRRTRRPVDVAGPSTSVLTPPTHPLRPFERKNVGGEGE</sequence>
<organism evidence="2 3">
    <name type="scientific">Zostera marina</name>
    <name type="common">Eelgrass</name>
    <dbReference type="NCBI Taxonomy" id="29655"/>
    <lineage>
        <taxon>Eukaryota</taxon>
        <taxon>Viridiplantae</taxon>
        <taxon>Streptophyta</taxon>
        <taxon>Embryophyta</taxon>
        <taxon>Tracheophyta</taxon>
        <taxon>Spermatophyta</taxon>
        <taxon>Magnoliopsida</taxon>
        <taxon>Liliopsida</taxon>
        <taxon>Zosteraceae</taxon>
        <taxon>Zostera</taxon>
    </lineage>
</organism>
<keyword evidence="3" id="KW-1185">Reference proteome</keyword>
<dbReference type="PANTHER" id="PTHR47718">
    <property type="entry name" value="OS01G0519700 PROTEIN"/>
    <property type="match status" value="1"/>
</dbReference>
<name>A0A0K9PB56_ZOSMR</name>